<dbReference type="InterPro" id="IPR024086">
    <property type="entry name" value="GlmM_arc-type"/>
</dbReference>
<evidence type="ECO:0000313" key="13">
    <source>
        <dbReference type="Proteomes" id="UP000257323"/>
    </source>
</evidence>
<feature type="domain" description="Alpha-D-phosphohexomutase alpha/beta/alpha" evidence="11">
    <location>
        <begin position="261"/>
        <end position="368"/>
    </location>
</feature>
<evidence type="ECO:0000259" key="11">
    <source>
        <dbReference type="Pfam" id="PF02880"/>
    </source>
</evidence>
<organism evidence="12 13">
    <name type="scientific">Candidatus Saccharicenans subterraneus</name>
    <dbReference type="NCBI Taxonomy" id="2508984"/>
    <lineage>
        <taxon>Bacteria</taxon>
        <taxon>Candidatus Aminicenantota</taxon>
        <taxon>Candidatus Aminicenantia</taxon>
        <taxon>Candidatus Aminicenantales</taxon>
        <taxon>Candidatus Saccharicenantaceae</taxon>
        <taxon>Candidatus Saccharicenans</taxon>
    </lineage>
</organism>
<dbReference type="InterPro" id="IPR016066">
    <property type="entry name" value="A-D-PHexomutase_CS"/>
</dbReference>
<keyword evidence="6" id="KW-0413">Isomerase</keyword>
<reference evidence="12 13" key="1">
    <citation type="submission" date="2018-08" db="EMBL/GenBank/DDBJ databases">
        <title>Genome analysis of the thermophilic bacterium of the candidate phylum Aminicenantes from deep subsurface aquifer revealed its physiology and ecological role.</title>
        <authorList>
            <person name="Kadnikov V.V."/>
            <person name="Mardanov A.V."/>
            <person name="Beletsky A.V."/>
            <person name="Karnachuk O.V."/>
            <person name="Ravin N.V."/>
        </authorList>
    </citation>
    <scope>NUCLEOTIDE SEQUENCE [LARGE SCALE GENOMIC DNA]</scope>
    <source>
        <strain evidence="12">BY38</strain>
    </source>
</reference>
<dbReference type="GO" id="GO:0004615">
    <property type="term" value="F:phosphomannomutase activity"/>
    <property type="evidence" value="ECO:0007669"/>
    <property type="project" value="TreeGrafter"/>
</dbReference>
<dbReference type="PROSITE" id="PS00710">
    <property type="entry name" value="PGM_PMM"/>
    <property type="match status" value="1"/>
</dbReference>
<dbReference type="PANTHER" id="PTHR42946">
    <property type="entry name" value="PHOSPHOHEXOSE MUTASE"/>
    <property type="match status" value="1"/>
</dbReference>
<evidence type="ECO:0000259" key="8">
    <source>
        <dbReference type="Pfam" id="PF00408"/>
    </source>
</evidence>
<dbReference type="InterPro" id="IPR005844">
    <property type="entry name" value="A-D-PHexomutase_a/b/a-I"/>
</dbReference>
<dbReference type="Gene3D" id="3.40.120.10">
    <property type="entry name" value="Alpha-D-Glucose-1,6-Bisphosphate, subunit A, domain 3"/>
    <property type="match status" value="3"/>
</dbReference>
<name>A0A3E2BKG8_9BACT</name>
<evidence type="ECO:0000313" key="12">
    <source>
        <dbReference type="EMBL" id="RFT15235.1"/>
    </source>
</evidence>
<evidence type="ECO:0000259" key="10">
    <source>
        <dbReference type="Pfam" id="PF02879"/>
    </source>
</evidence>
<dbReference type="GO" id="GO:0000287">
    <property type="term" value="F:magnesium ion binding"/>
    <property type="evidence" value="ECO:0007669"/>
    <property type="project" value="InterPro"/>
</dbReference>
<dbReference type="InterPro" id="IPR005841">
    <property type="entry name" value="Alpha-D-phosphohexomutase_SF"/>
</dbReference>
<dbReference type="Pfam" id="PF00408">
    <property type="entry name" value="PGM_PMM_IV"/>
    <property type="match status" value="1"/>
</dbReference>
<accession>A0A3E2BKG8</accession>
<dbReference type="SUPFAM" id="SSF55957">
    <property type="entry name" value="Phosphoglucomutase, C-terminal domain"/>
    <property type="match status" value="1"/>
</dbReference>
<dbReference type="InterPro" id="IPR036900">
    <property type="entry name" value="A-D-PHexomutase_C_sf"/>
</dbReference>
<evidence type="ECO:0000256" key="5">
    <source>
        <dbReference type="ARBA" id="ARBA00022842"/>
    </source>
</evidence>
<keyword evidence="5 7" id="KW-0460">Magnesium</keyword>
<comment type="cofactor">
    <cofactor evidence="1">
        <name>Mg(2+)</name>
        <dbReference type="ChEBI" id="CHEBI:18420"/>
    </cofactor>
</comment>
<dbReference type="Proteomes" id="UP000257323">
    <property type="component" value="Unassembled WGS sequence"/>
</dbReference>
<dbReference type="AlphaFoldDB" id="A0A3E2BKG8"/>
<protein>
    <submittedName>
        <fullName evidence="12">Phosphoglucosamine mutase</fullName>
    </submittedName>
</protein>
<feature type="domain" description="Alpha-D-phosphohexomutase alpha/beta/alpha" evidence="10">
    <location>
        <begin position="157"/>
        <end position="255"/>
    </location>
</feature>
<evidence type="ECO:0000256" key="6">
    <source>
        <dbReference type="ARBA" id="ARBA00023235"/>
    </source>
</evidence>
<keyword evidence="4 7" id="KW-0479">Metal-binding</keyword>
<dbReference type="PRINTS" id="PR00509">
    <property type="entry name" value="PGMPMM"/>
</dbReference>
<dbReference type="NCBIfam" id="TIGR03990">
    <property type="entry name" value="Arch_GlmM"/>
    <property type="match status" value="1"/>
</dbReference>
<proteinExistence type="inferred from homology"/>
<comment type="caution">
    <text evidence="12">The sequence shown here is derived from an EMBL/GenBank/DDBJ whole genome shotgun (WGS) entry which is preliminary data.</text>
</comment>
<dbReference type="InterPro" id="IPR005845">
    <property type="entry name" value="A-D-PHexomutase_a/b/a-II"/>
</dbReference>
<evidence type="ECO:0000259" key="9">
    <source>
        <dbReference type="Pfam" id="PF02878"/>
    </source>
</evidence>
<dbReference type="Pfam" id="PF02879">
    <property type="entry name" value="PGM_PMM_II"/>
    <property type="match status" value="1"/>
</dbReference>
<gene>
    <name evidence="12" type="ORF">OP8BY_0530</name>
</gene>
<dbReference type="GO" id="GO:0008966">
    <property type="term" value="F:phosphoglucosamine mutase activity"/>
    <property type="evidence" value="ECO:0007669"/>
    <property type="project" value="InterPro"/>
</dbReference>
<comment type="similarity">
    <text evidence="2 7">Belongs to the phosphohexose mutase family.</text>
</comment>
<evidence type="ECO:0000256" key="4">
    <source>
        <dbReference type="ARBA" id="ARBA00022723"/>
    </source>
</evidence>
<evidence type="ECO:0000256" key="2">
    <source>
        <dbReference type="ARBA" id="ARBA00010231"/>
    </source>
</evidence>
<dbReference type="Gene3D" id="3.30.310.50">
    <property type="entry name" value="Alpha-D-phosphohexomutase, C-terminal domain"/>
    <property type="match status" value="1"/>
</dbReference>
<dbReference type="PANTHER" id="PTHR42946:SF1">
    <property type="entry name" value="PHOSPHOGLUCOMUTASE (ALPHA-D-GLUCOSE-1,6-BISPHOSPHATE-DEPENDENT)"/>
    <property type="match status" value="1"/>
</dbReference>
<dbReference type="Pfam" id="PF02878">
    <property type="entry name" value="PGM_PMM_I"/>
    <property type="match status" value="1"/>
</dbReference>
<keyword evidence="3" id="KW-0597">Phosphoprotein</keyword>
<dbReference type="Pfam" id="PF02880">
    <property type="entry name" value="PGM_PMM_III"/>
    <property type="match status" value="1"/>
</dbReference>
<dbReference type="InterPro" id="IPR005846">
    <property type="entry name" value="A-D-PHexomutase_a/b/a-III"/>
</dbReference>
<dbReference type="InterPro" id="IPR005843">
    <property type="entry name" value="A-D-PHexomutase_C"/>
</dbReference>
<evidence type="ECO:0000256" key="3">
    <source>
        <dbReference type="ARBA" id="ARBA00022553"/>
    </source>
</evidence>
<dbReference type="InterPro" id="IPR050060">
    <property type="entry name" value="Phosphoglucosamine_mutase"/>
</dbReference>
<dbReference type="SUPFAM" id="SSF53738">
    <property type="entry name" value="Phosphoglucomutase, first 3 domains"/>
    <property type="match status" value="3"/>
</dbReference>
<evidence type="ECO:0000256" key="1">
    <source>
        <dbReference type="ARBA" id="ARBA00001946"/>
    </source>
</evidence>
<dbReference type="GO" id="GO:0005975">
    <property type="term" value="P:carbohydrate metabolic process"/>
    <property type="evidence" value="ECO:0007669"/>
    <property type="project" value="InterPro"/>
</dbReference>
<feature type="domain" description="Alpha-D-phosphohexomutase C-terminal" evidence="8">
    <location>
        <begin position="388"/>
        <end position="444"/>
    </location>
</feature>
<sequence length="455" mass="49858">MKKRLPLKVSVSGVRGIIGESLTPQIAARFASAFGTYLGPGQVLIGQDTRPSGTMLKKAVLSGLLATGCQPVEVGVLPIPTILFLTHEKQARGAVVVTASHNPPEWNGLKFIGPEGLYLRRSQVEEFLDIFHQGEFTFVAAERIKSPLQEKNAGELHLEKILSRLKVRAIRSRGFRVVADCANGAGATLLPQLLRELGCETLLINTDLSGQFAHQSEPVPENLGELCRRVKEFRADLGLAQDADADRLALVDEKGRALGEDLTLALAVAHVLGKKRGPVAVNLSASMAIDDLAARYRVPVIRTRIGEINVVEAMLDEGAVIGGEGNGGVIWPEIHPCRDSLTAAGLVLEMLAESQKPLSVLAAEFNKYHLLKDKMDCPAELAFRAVVELRRRYQSEKISTLDGLKISWPDSWVHLRPSNTEPIIRLLAESRSAVRSRRLIERFKKEIKSIIRKLV</sequence>
<evidence type="ECO:0000256" key="7">
    <source>
        <dbReference type="RuleBase" id="RU004326"/>
    </source>
</evidence>
<dbReference type="EMBL" id="QUAH01000011">
    <property type="protein sequence ID" value="RFT15235.1"/>
    <property type="molecule type" value="Genomic_DNA"/>
</dbReference>
<dbReference type="InterPro" id="IPR016055">
    <property type="entry name" value="A-D-PHexomutase_a/b/a-I/II/III"/>
</dbReference>
<feature type="domain" description="Alpha-D-phosphohexomutase alpha/beta/alpha" evidence="9">
    <location>
        <begin position="11"/>
        <end position="136"/>
    </location>
</feature>